<evidence type="ECO:0000256" key="1">
    <source>
        <dbReference type="SAM" id="MobiDB-lite"/>
    </source>
</evidence>
<gene>
    <name evidence="4" type="ORF">BKH27_09055</name>
</gene>
<evidence type="ECO:0000313" key="5">
    <source>
        <dbReference type="Proteomes" id="UP000185772"/>
    </source>
</evidence>
<dbReference type="InterPro" id="IPR026881">
    <property type="entry name" value="WYL_dom"/>
</dbReference>
<name>A0A1Q8VWI0_9ACTO</name>
<dbReference type="PANTHER" id="PTHR34580:SF3">
    <property type="entry name" value="PROTEIN PAFB"/>
    <property type="match status" value="1"/>
</dbReference>
<dbReference type="PANTHER" id="PTHR34580">
    <property type="match status" value="1"/>
</dbReference>
<feature type="domain" description="WCX" evidence="3">
    <location>
        <begin position="328"/>
        <end position="376"/>
    </location>
</feature>
<dbReference type="Pfam" id="PF13280">
    <property type="entry name" value="WYL"/>
    <property type="match status" value="1"/>
</dbReference>
<dbReference type="AlphaFoldDB" id="A0A1Q8VWI0"/>
<comment type="caution">
    <text evidence="4">The sequence shown here is derived from an EMBL/GenBank/DDBJ whole genome shotgun (WGS) entry which is preliminary data.</text>
</comment>
<dbReference type="Pfam" id="PF25583">
    <property type="entry name" value="WCX"/>
    <property type="match status" value="1"/>
</dbReference>
<evidence type="ECO:0000259" key="2">
    <source>
        <dbReference type="Pfam" id="PF13280"/>
    </source>
</evidence>
<feature type="domain" description="WYL" evidence="2">
    <location>
        <begin position="190"/>
        <end position="269"/>
    </location>
</feature>
<feature type="region of interest" description="Disordered" evidence="1">
    <location>
        <begin position="236"/>
        <end position="255"/>
    </location>
</feature>
<dbReference type="InterPro" id="IPR057727">
    <property type="entry name" value="WCX_dom"/>
</dbReference>
<evidence type="ECO:0000259" key="3">
    <source>
        <dbReference type="Pfam" id="PF25583"/>
    </source>
</evidence>
<organism evidence="4 5">
    <name type="scientific">Actinomyces oris</name>
    <dbReference type="NCBI Taxonomy" id="544580"/>
    <lineage>
        <taxon>Bacteria</taxon>
        <taxon>Bacillati</taxon>
        <taxon>Actinomycetota</taxon>
        <taxon>Actinomycetes</taxon>
        <taxon>Actinomycetales</taxon>
        <taxon>Actinomycetaceae</taxon>
        <taxon>Actinomyces</taxon>
    </lineage>
</organism>
<accession>A0A1Q8VWI0</accession>
<dbReference type="Proteomes" id="UP000185772">
    <property type="component" value="Unassembled WGS sequence"/>
</dbReference>
<proteinExistence type="predicted"/>
<reference evidence="4 5" key="1">
    <citation type="submission" date="2016-12" db="EMBL/GenBank/DDBJ databases">
        <title>Genomic comparison of strains in the 'Actinomyces naeslundii' group.</title>
        <authorList>
            <person name="Mughal S.R."/>
            <person name="Do T."/>
            <person name="Gilbert S.C."/>
            <person name="Witherden E.A."/>
            <person name="Didelot X."/>
            <person name="Beighton D."/>
        </authorList>
    </citation>
    <scope>NUCLEOTIDE SEQUENCE [LARGE SCALE GENOMIC DNA]</scope>
    <source>
        <strain evidence="4 5">MMRCO6-1</strain>
    </source>
</reference>
<dbReference type="InterPro" id="IPR051534">
    <property type="entry name" value="CBASS_pafABC_assoc_protein"/>
</dbReference>
<protein>
    <submittedName>
        <fullName evidence="4">WYL domain-containing protein</fullName>
    </submittedName>
</protein>
<evidence type="ECO:0000313" key="4">
    <source>
        <dbReference type="EMBL" id="OLO52614.1"/>
    </source>
</evidence>
<sequence>MPSWSRSLRRRATSWRQTIRARASPAAGHRILLGWGTVSQPTRSTEERLVSLLLTLRNTTTGLSAEEIVASVSGYGSADPSTNPLSARRKFERDKDTLRELGIEVTTTGRPEEPRYRVIEEDYTLPPLHLSAEQAACLGLAASAWRDGDLPATARRALTKLRAISEEPTGSSSASLPVLTADLSGDEIPEELITAVDERRLVTFDYVSARSGSTRARTVEPHHLRLAEGAWYLDAVEPTGAHGPDDSREPEGPAGTAVGLLTFRLARITSSVTVHGNPGAFTRLPTKAPSRQRALLAALPGRALGLRLAGAHLDPAQRPQVELPALPTHLEGRDLIAVEYEDPFSFAGTVAALGDAVVVLAPDSLRQAVLSHLRGVAGLAAPEGE</sequence>
<dbReference type="PROSITE" id="PS52050">
    <property type="entry name" value="WYL"/>
    <property type="match status" value="1"/>
</dbReference>
<dbReference type="EMBL" id="MSKM01000029">
    <property type="protein sequence ID" value="OLO52614.1"/>
    <property type="molecule type" value="Genomic_DNA"/>
</dbReference>